<dbReference type="InterPro" id="IPR022791">
    <property type="entry name" value="L-PG_synthase/AglD"/>
</dbReference>
<keyword evidence="8" id="KW-1185">Reference proteome</keyword>
<gene>
    <name evidence="7" type="ORF">GW587_27790</name>
</gene>
<proteinExistence type="predicted"/>
<name>A0ABX0FUB4_9BURK</name>
<dbReference type="Pfam" id="PF03706">
    <property type="entry name" value="LPG_synthase_TM"/>
    <property type="match status" value="1"/>
</dbReference>
<keyword evidence="4 6" id="KW-1133">Transmembrane helix</keyword>
<evidence type="ECO:0000256" key="6">
    <source>
        <dbReference type="SAM" id="Phobius"/>
    </source>
</evidence>
<feature type="transmembrane region" description="Helical" evidence="6">
    <location>
        <begin position="281"/>
        <end position="308"/>
    </location>
</feature>
<organism evidence="7 8">
    <name type="scientific">Duganella aceris</name>
    <dbReference type="NCBI Taxonomy" id="2703883"/>
    <lineage>
        <taxon>Bacteria</taxon>
        <taxon>Pseudomonadati</taxon>
        <taxon>Pseudomonadota</taxon>
        <taxon>Betaproteobacteria</taxon>
        <taxon>Burkholderiales</taxon>
        <taxon>Oxalobacteraceae</taxon>
        <taxon>Telluria group</taxon>
        <taxon>Duganella</taxon>
    </lineage>
</organism>
<dbReference type="PANTHER" id="PTHR39087:SF2">
    <property type="entry name" value="UPF0104 MEMBRANE PROTEIN MJ1595"/>
    <property type="match status" value="1"/>
</dbReference>
<comment type="subcellular location">
    <subcellularLocation>
        <location evidence="1">Cell membrane</location>
        <topology evidence="1">Multi-pass membrane protein</topology>
    </subcellularLocation>
</comment>
<feature type="transmembrane region" description="Helical" evidence="6">
    <location>
        <begin position="34"/>
        <end position="54"/>
    </location>
</feature>
<evidence type="ECO:0000256" key="5">
    <source>
        <dbReference type="ARBA" id="ARBA00023136"/>
    </source>
</evidence>
<feature type="transmembrane region" description="Helical" evidence="6">
    <location>
        <begin position="238"/>
        <end position="261"/>
    </location>
</feature>
<feature type="transmembrane region" description="Helical" evidence="6">
    <location>
        <begin position="204"/>
        <end position="226"/>
    </location>
</feature>
<dbReference type="NCBIfam" id="TIGR00374">
    <property type="entry name" value="flippase-like domain"/>
    <property type="match status" value="1"/>
</dbReference>
<feature type="transmembrane region" description="Helical" evidence="6">
    <location>
        <begin position="144"/>
        <end position="167"/>
    </location>
</feature>
<sequence length="319" mass="34095">MKFKSRLLYPAVLIFAIWCGAVFRADLAQLSWSAIWATRYAVLLAAALSLLNYLGRAWRWDVYLKALGFHLASRYVVLTFAAGFAFTLSPGKVGEMARARYYQRDHAMPLSVTAAAFFIERLMDVLAMACLALLGLAAASNFNWLLAAAAVMLLGLLVLARAPWYAWQQRFSAGSGEHGGALRRALDSALKTLVSARVLLRPRLALGAFALGLLSWGLEGVGLWLLAQQLAPSVELHLATAIGIYAIAIIAGALSFLPGGLGGTEVVMAALLGAQGVTPASAIMITLVCRVVTLWLAVAIGWLAVAALRQPAVPNFKEA</sequence>
<keyword evidence="3 6" id="KW-0812">Transmembrane</keyword>
<feature type="transmembrane region" description="Helical" evidence="6">
    <location>
        <begin position="108"/>
        <end position="137"/>
    </location>
</feature>
<reference evidence="8" key="2">
    <citation type="submission" date="2023-07" db="EMBL/GenBank/DDBJ databases">
        <title>Duganella aceri sp. nov., isolated from tree sap.</title>
        <authorList>
            <person name="Kim I.S."/>
        </authorList>
    </citation>
    <scope>NUCLEOTIDE SEQUENCE [LARGE SCALE GENOMIC DNA]</scope>
    <source>
        <strain evidence="8">SAP-35</strain>
    </source>
</reference>
<protein>
    <submittedName>
        <fullName evidence="7">Flippase-like domain-containing protein</fullName>
    </submittedName>
</protein>
<feature type="transmembrane region" description="Helical" evidence="6">
    <location>
        <begin position="66"/>
        <end position="88"/>
    </location>
</feature>
<evidence type="ECO:0000256" key="4">
    <source>
        <dbReference type="ARBA" id="ARBA00022989"/>
    </source>
</evidence>
<evidence type="ECO:0000313" key="8">
    <source>
        <dbReference type="Proteomes" id="UP000666369"/>
    </source>
</evidence>
<evidence type="ECO:0000256" key="3">
    <source>
        <dbReference type="ARBA" id="ARBA00022692"/>
    </source>
</evidence>
<dbReference type="EMBL" id="JAADJT010000016">
    <property type="protein sequence ID" value="NGZ88049.1"/>
    <property type="molecule type" value="Genomic_DNA"/>
</dbReference>
<dbReference type="PANTHER" id="PTHR39087">
    <property type="entry name" value="UPF0104 MEMBRANE PROTEIN MJ1595"/>
    <property type="match status" value="1"/>
</dbReference>
<reference evidence="7 8" key="1">
    <citation type="submission" date="2020-01" db="EMBL/GenBank/DDBJ databases">
        <authorList>
            <person name="Lee S.D."/>
        </authorList>
    </citation>
    <scope>NUCLEOTIDE SEQUENCE [LARGE SCALE GENOMIC DNA]</scope>
    <source>
        <strain evidence="7 8">SAP-35</strain>
    </source>
</reference>
<accession>A0ABX0FUB4</accession>
<dbReference type="Proteomes" id="UP000666369">
    <property type="component" value="Unassembled WGS sequence"/>
</dbReference>
<evidence type="ECO:0000256" key="2">
    <source>
        <dbReference type="ARBA" id="ARBA00022475"/>
    </source>
</evidence>
<keyword evidence="2" id="KW-1003">Cell membrane</keyword>
<evidence type="ECO:0000313" key="7">
    <source>
        <dbReference type="EMBL" id="NGZ88049.1"/>
    </source>
</evidence>
<evidence type="ECO:0000256" key="1">
    <source>
        <dbReference type="ARBA" id="ARBA00004651"/>
    </source>
</evidence>
<comment type="caution">
    <text evidence="7">The sequence shown here is derived from an EMBL/GenBank/DDBJ whole genome shotgun (WGS) entry which is preliminary data.</text>
</comment>
<keyword evidence="5 6" id="KW-0472">Membrane</keyword>